<name>A0ABY4JQX6_9BACI</name>
<accession>A0ABY4JQX6</accession>
<keyword evidence="1" id="KW-0812">Transmembrane</keyword>
<protein>
    <submittedName>
        <fullName evidence="2">Uncharacterized protein</fullName>
    </submittedName>
</protein>
<dbReference type="Proteomes" id="UP000830639">
    <property type="component" value="Chromosome"/>
</dbReference>
<dbReference type="RefSeq" id="WP_248269144.1">
    <property type="nucleotide sequence ID" value="NZ_CP096034.1"/>
</dbReference>
<keyword evidence="3" id="KW-1185">Reference proteome</keyword>
<sequence>MVFFLISGFFILLILGIVLIVKGFLVKGLILISASIVFGIIMIIYYERRRQNRGFDWCDCGDFGMIPDCDIPNCHHHMPDCTPDCAPDCDCSPDCPS</sequence>
<evidence type="ECO:0000313" key="2">
    <source>
        <dbReference type="EMBL" id="UPM56233.1"/>
    </source>
</evidence>
<evidence type="ECO:0000313" key="3">
    <source>
        <dbReference type="Proteomes" id="UP000830639"/>
    </source>
</evidence>
<reference evidence="2 3" key="1">
    <citation type="submission" date="2022-04" db="EMBL/GenBank/DDBJ databases">
        <title>Mechanism of arsenic methylation and mitigation arsenic toxicity by Bacillus sp. LH14 from an Arsenic-Contaminated Paddy Soil.</title>
        <authorList>
            <person name="Wang D."/>
        </authorList>
    </citation>
    <scope>NUCLEOTIDE SEQUENCE [LARGE SCALE GENOMIC DNA]</scope>
    <source>
        <strain evidence="2 3">LH14</strain>
    </source>
</reference>
<dbReference type="EMBL" id="CP096034">
    <property type="protein sequence ID" value="UPM56233.1"/>
    <property type="molecule type" value="Genomic_DNA"/>
</dbReference>
<proteinExistence type="predicted"/>
<feature type="transmembrane region" description="Helical" evidence="1">
    <location>
        <begin position="26"/>
        <end position="46"/>
    </location>
</feature>
<keyword evidence="1" id="KW-1133">Transmembrane helix</keyword>
<organism evidence="2 3">
    <name type="scientific">Gottfriedia acidiceleris</name>
    <dbReference type="NCBI Taxonomy" id="371036"/>
    <lineage>
        <taxon>Bacteria</taxon>
        <taxon>Bacillati</taxon>
        <taxon>Bacillota</taxon>
        <taxon>Bacilli</taxon>
        <taxon>Bacillales</taxon>
        <taxon>Bacillaceae</taxon>
        <taxon>Gottfriedia</taxon>
    </lineage>
</organism>
<gene>
    <name evidence="2" type="ORF">MY490_10525</name>
</gene>
<keyword evidence="1" id="KW-0472">Membrane</keyword>
<evidence type="ECO:0000256" key="1">
    <source>
        <dbReference type="SAM" id="Phobius"/>
    </source>
</evidence>